<dbReference type="RefSeq" id="WP_337332110.1">
    <property type="nucleotide sequence ID" value="NZ_JBBDGM010000006.1"/>
</dbReference>
<feature type="transmembrane region" description="Helical" evidence="1">
    <location>
        <begin position="97"/>
        <end position="124"/>
    </location>
</feature>
<keyword evidence="1" id="KW-0812">Transmembrane</keyword>
<evidence type="ECO:0000256" key="1">
    <source>
        <dbReference type="SAM" id="Phobius"/>
    </source>
</evidence>
<name>A0ABU8LAU8_9MICO</name>
<protein>
    <submittedName>
        <fullName evidence="3">CPBP family intramembrane glutamic endopeptidase</fullName>
        <ecNumber evidence="3">3.4.-.-</ecNumber>
    </submittedName>
</protein>
<comment type="caution">
    <text evidence="3">The sequence shown here is derived from an EMBL/GenBank/DDBJ whole genome shotgun (WGS) entry which is preliminary data.</text>
</comment>
<feature type="transmembrane region" description="Helical" evidence="1">
    <location>
        <begin position="20"/>
        <end position="43"/>
    </location>
</feature>
<feature type="domain" description="CAAX prenyl protease 2/Lysostaphin resistance protein A-like" evidence="2">
    <location>
        <begin position="154"/>
        <end position="247"/>
    </location>
</feature>
<dbReference type="GO" id="GO:0016787">
    <property type="term" value="F:hydrolase activity"/>
    <property type="evidence" value="ECO:0007669"/>
    <property type="project" value="UniProtKB-KW"/>
</dbReference>
<keyword evidence="1" id="KW-1133">Transmembrane helix</keyword>
<dbReference type="EMBL" id="JBBDGM010000006">
    <property type="protein sequence ID" value="MEJ1088447.1"/>
    <property type="molecule type" value="Genomic_DNA"/>
</dbReference>
<dbReference type="EC" id="3.4.-.-" evidence="3"/>
<feature type="transmembrane region" description="Helical" evidence="1">
    <location>
        <begin position="238"/>
        <end position="260"/>
    </location>
</feature>
<dbReference type="InterPro" id="IPR003675">
    <property type="entry name" value="Rce1/LyrA-like_dom"/>
</dbReference>
<keyword evidence="3" id="KW-0378">Hydrolase</keyword>
<evidence type="ECO:0000313" key="4">
    <source>
        <dbReference type="Proteomes" id="UP001371224"/>
    </source>
</evidence>
<reference evidence="3 4" key="1">
    <citation type="submission" date="2024-02" db="EMBL/GenBank/DDBJ databases">
        <authorList>
            <person name="Saticioglu I.B."/>
        </authorList>
    </citation>
    <scope>NUCLEOTIDE SEQUENCE [LARGE SCALE GENOMIC DNA]</scope>
    <source>
        <strain evidence="3 4">Mu-80</strain>
    </source>
</reference>
<feature type="transmembrane region" description="Helical" evidence="1">
    <location>
        <begin position="144"/>
        <end position="163"/>
    </location>
</feature>
<accession>A0ABU8LAU8</accession>
<keyword evidence="4" id="KW-1185">Reference proteome</keyword>
<dbReference type="Pfam" id="PF02517">
    <property type="entry name" value="Rce1-like"/>
    <property type="match status" value="1"/>
</dbReference>
<dbReference type="Proteomes" id="UP001371224">
    <property type="component" value="Unassembled WGS sequence"/>
</dbReference>
<sequence>MSGTLTSHRAPSAISVPAMWDWGLPALRIVLVALASTLVWLLAGAQGEAFPPSPLLSSVAMLPVNVVCLLLVLRLVRRSGGSVRAMLGWRRERVGRDLAWGVLWLMVMYLPFVGVMIAVMALRFGPEVFESFELVFAPRTLPELPTAVWGVLGVVSALTFAPLNAPAEELVYRGFSQGRLARRMPAAVAVALPAVLFGLQHAWYAPTPDAVLVFVCCFTVWGLISGLIYRWQGRLMPLVFAHALVNLAFTVPALLLPFLIGA</sequence>
<proteinExistence type="predicted"/>
<gene>
    <name evidence="3" type="ORF">WDU99_08970</name>
</gene>
<feature type="transmembrane region" description="Helical" evidence="1">
    <location>
        <begin position="210"/>
        <end position="231"/>
    </location>
</feature>
<organism evidence="3 4">
    <name type="scientific">Microbacterium bandirmense</name>
    <dbReference type="NCBI Taxonomy" id="3122050"/>
    <lineage>
        <taxon>Bacteria</taxon>
        <taxon>Bacillati</taxon>
        <taxon>Actinomycetota</taxon>
        <taxon>Actinomycetes</taxon>
        <taxon>Micrococcales</taxon>
        <taxon>Microbacteriaceae</taxon>
        <taxon>Microbacterium</taxon>
    </lineage>
</organism>
<evidence type="ECO:0000259" key="2">
    <source>
        <dbReference type="Pfam" id="PF02517"/>
    </source>
</evidence>
<feature type="transmembrane region" description="Helical" evidence="1">
    <location>
        <begin position="55"/>
        <end position="76"/>
    </location>
</feature>
<keyword evidence="1" id="KW-0472">Membrane</keyword>
<evidence type="ECO:0000313" key="3">
    <source>
        <dbReference type="EMBL" id="MEJ1088447.1"/>
    </source>
</evidence>
<feature type="transmembrane region" description="Helical" evidence="1">
    <location>
        <begin position="184"/>
        <end position="204"/>
    </location>
</feature>